<feature type="region of interest" description="Disordered" evidence="1">
    <location>
        <begin position="394"/>
        <end position="415"/>
    </location>
</feature>
<evidence type="ECO:0000313" key="3">
    <source>
        <dbReference type="EMBL" id="KMS97846.1"/>
    </source>
</evidence>
<sequence length="722" mass="79233">MTSPSKLPNTLAQAPNLRTSMGQLPCDDGVGDLLGGDRTDGTGVGDLLGGDGLVGTGVAGDLLGGDGPDGTGVGDLLGGDGTEGTGVGDLLGGDGPDGTGVGDLLGGDNIGVGEIPPWWPPLGLGGSEMDNKVGGDSHYNIDGGSKSVVNFRSDLLHNVGTSDVMNLDEMMASQRKKLTPKRKGQPSRTPPKTPPSVSQLHFETETTEPDSPPKTPPSLSSSTFSDDSAEDENYKIDPRDLIESDLELVSPNVKKLMKDKGLKKPTYHSNDEKDDECGSDGENEDHANEFEGKEYHWESDDSLILDDILREEFHYDDDELISMRENSLLKKKKHFGSKWTGNMDEHNQGGSEGNNEDVSGQQTHENNHQVEQNVQQTSERTSWPSFWTTYQGGYDSDQRDSDNEDPFSSDGEHVDFDVDVERGNLQKRKKSVKYLVFNEKTEMRRVELSVGLKFTSIDIFKQAIVAYSIQQQKDLVYMKNDKRFISIGCANCRWELTSGPDIDDTTGWQIKSLQPLHERCTRTFHNRLITVNWLVNEYLDKILRNPLMKAQEMKDDMRGRYDIIVGIRQCQRAKCKALNAVVSLMKKQYGILKPYLVELKHQEASTWARGRKKGSKNRVGRSISELVEQGVPTPTDYVKKARKSAKKSSEPTTTTTSTSQPWLEATTGRGRGRKKGRGGRTIPLGVGIYCATDGAIQFSGSTSSPPVVLSQGQFSSQPTCSS</sequence>
<dbReference type="AlphaFoldDB" id="A0A0J8BA80"/>
<organism evidence="3 4">
    <name type="scientific">Beta vulgaris subsp. vulgaris</name>
    <name type="common">Beet</name>
    <dbReference type="NCBI Taxonomy" id="3555"/>
    <lineage>
        <taxon>Eukaryota</taxon>
        <taxon>Viridiplantae</taxon>
        <taxon>Streptophyta</taxon>
        <taxon>Embryophyta</taxon>
        <taxon>Tracheophyta</taxon>
        <taxon>Spermatophyta</taxon>
        <taxon>Magnoliopsida</taxon>
        <taxon>eudicotyledons</taxon>
        <taxon>Gunneridae</taxon>
        <taxon>Pentapetalae</taxon>
        <taxon>Caryophyllales</taxon>
        <taxon>Chenopodiaceae</taxon>
        <taxon>Betoideae</taxon>
        <taxon>Beta</taxon>
    </lineage>
</organism>
<feature type="compositionally biased region" description="Low complexity" evidence="1">
    <location>
        <begin position="217"/>
        <end position="226"/>
    </location>
</feature>
<feature type="compositionally biased region" description="Acidic residues" evidence="1">
    <location>
        <begin position="272"/>
        <end position="283"/>
    </location>
</feature>
<gene>
    <name evidence="3" type="ORF">BVRB_5g122760</name>
</gene>
<feature type="region of interest" description="Disordered" evidence="1">
    <location>
        <begin position="260"/>
        <end position="294"/>
    </location>
</feature>
<feature type="compositionally biased region" description="Basic residues" evidence="1">
    <location>
        <begin position="609"/>
        <end position="619"/>
    </location>
</feature>
<evidence type="ECO:0000256" key="1">
    <source>
        <dbReference type="SAM" id="MobiDB-lite"/>
    </source>
</evidence>
<dbReference type="PANTHER" id="PTHR31973">
    <property type="entry name" value="POLYPROTEIN, PUTATIVE-RELATED"/>
    <property type="match status" value="1"/>
</dbReference>
<feature type="domain" description="Transposase MuDR plant" evidence="2">
    <location>
        <begin position="446"/>
        <end position="495"/>
    </location>
</feature>
<dbReference type="PANTHER" id="PTHR31973:SF197">
    <property type="entry name" value="SWIM-TYPE DOMAIN-CONTAINING PROTEIN"/>
    <property type="match status" value="1"/>
</dbReference>
<feature type="compositionally biased region" description="Polar residues" evidence="1">
    <location>
        <begin position="1"/>
        <end position="22"/>
    </location>
</feature>
<evidence type="ECO:0000259" key="2">
    <source>
        <dbReference type="Pfam" id="PF03108"/>
    </source>
</evidence>
<dbReference type="Gramene" id="KMS97846">
    <property type="protein sequence ID" value="KMS97846"/>
    <property type="gene ID" value="BVRB_5g122760"/>
</dbReference>
<feature type="region of interest" description="Disordered" evidence="1">
    <location>
        <begin position="700"/>
        <end position="722"/>
    </location>
</feature>
<feature type="compositionally biased region" description="Low complexity" evidence="1">
    <location>
        <begin position="650"/>
        <end position="659"/>
    </location>
</feature>
<accession>A0A0J8BA80</accession>
<feature type="region of interest" description="Disordered" evidence="1">
    <location>
        <begin position="607"/>
        <end position="626"/>
    </location>
</feature>
<name>A0A0J8BA80_BETVV</name>
<protein>
    <recommendedName>
        <fullName evidence="2">Transposase MuDR plant domain-containing protein</fullName>
    </recommendedName>
</protein>
<feature type="region of interest" description="Disordered" evidence="1">
    <location>
        <begin position="174"/>
        <end position="238"/>
    </location>
</feature>
<dbReference type="Proteomes" id="UP000035740">
    <property type="component" value="Unassembled WGS sequence"/>
</dbReference>
<feature type="region of interest" description="Disordered" evidence="1">
    <location>
        <begin position="339"/>
        <end position="362"/>
    </location>
</feature>
<dbReference type="Pfam" id="PF03108">
    <property type="entry name" value="DBD_Tnp_Mut"/>
    <property type="match status" value="1"/>
</dbReference>
<reference evidence="3 4" key="1">
    <citation type="journal article" date="2014" name="Nature">
        <title>The genome of the recently domesticated crop plant sugar beet (Beta vulgaris).</title>
        <authorList>
            <person name="Dohm J.C."/>
            <person name="Minoche A.E."/>
            <person name="Holtgrawe D."/>
            <person name="Capella-Gutierrez S."/>
            <person name="Zakrzewski F."/>
            <person name="Tafer H."/>
            <person name="Rupp O."/>
            <person name="Sorensen T.R."/>
            <person name="Stracke R."/>
            <person name="Reinhardt R."/>
            <person name="Goesmann A."/>
            <person name="Kraft T."/>
            <person name="Schulz B."/>
            <person name="Stadler P.F."/>
            <person name="Schmidt T."/>
            <person name="Gabaldon T."/>
            <person name="Lehrach H."/>
            <person name="Weisshaar B."/>
            <person name="Himmelbauer H."/>
        </authorList>
    </citation>
    <scope>NUCLEOTIDE SEQUENCE [LARGE SCALE GENOMIC DNA]</scope>
    <source>
        <tissue evidence="3">Taproot</tissue>
    </source>
</reference>
<proteinExistence type="predicted"/>
<dbReference type="OrthoDB" id="1426943at2759"/>
<feature type="compositionally biased region" description="Basic residues" evidence="1">
    <location>
        <begin position="174"/>
        <end position="185"/>
    </location>
</feature>
<dbReference type="InterPro" id="IPR004332">
    <property type="entry name" value="Transposase_MuDR"/>
</dbReference>
<feature type="compositionally biased region" description="Basic and acidic residues" evidence="1">
    <location>
        <begin position="284"/>
        <end position="294"/>
    </location>
</feature>
<evidence type="ECO:0000313" key="4">
    <source>
        <dbReference type="Proteomes" id="UP000035740"/>
    </source>
</evidence>
<dbReference type="EMBL" id="KQ090289">
    <property type="protein sequence ID" value="KMS97846.1"/>
    <property type="molecule type" value="Genomic_DNA"/>
</dbReference>
<feature type="region of interest" description="Disordered" evidence="1">
    <location>
        <begin position="1"/>
        <end position="23"/>
    </location>
</feature>
<feature type="region of interest" description="Disordered" evidence="1">
    <location>
        <begin position="634"/>
        <end position="683"/>
    </location>
</feature>
<keyword evidence="4" id="KW-1185">Reference proteome</keyword>